<dbReference type="NCBIfam" id="TIGR01731">
    <property type="entry name" value="fil_hemag_20aa"/>
    <property type="match status" value="24"/>
</dbReference>
<dbReference type="eggNOG" id="COG3210">
    <property type="taxonomic scope" value="Bacteria"/>
</dbReference>
<dbReference type="KEGG" id="rsn:RSPO_c00285"/>
<dbReference type="HOGENOM" id="CLU_000043_2_0_4"/>
<gene>
    <name evidence="10" type="ordered locus">RSPO_c00285</name>
</gene>
<keyword evidence="7" id="KW-0078">Bacteriocin</keyword>
<evidence type="ECO:0000313" key="11">
    <source>
        <dbReference type="Proteomes" id="UP000007953"/>
    </source>
</evidence>
<feature type="region of interest" description="Disordered" evidence="8">
    <location>
        <begin position="2293"/>
        <end position="2322"/>
    </location>
</feature>
<feature type="compositionally biased region" description="Basic and acidic residues" evidence="8">
    <location>
        <begin position="2295"/>
        <end position="2306"/>
    </location>
</feature>
<evidence type="ECO:0000313" key="10">
    <source>
        <dbReference type="EMBL" id="AEG67589.1"/>
    </source>
</evidence>
<feature type="compositionally biased region" description="Pro residues" evidence="8">
    <location>
        <begin position="3124"/>
        <end position="3135"/>
    </location>
</feature>
<evidence type="ECO:0000256" key="7">
    <source>
        <dbReference type="ARBA" id="ARBA00023048"/>
    </source>
</evidence>
<evidence type="ECO:0000259" key="9">
    <source>
        <dbReference type="SMART" id="SM00912"/>
    </source>
</evidence>
<protein>
    <submittedName>
        <fullName evidence="10">Hemagglutinin-related protein</fullName>
    </submittedName>
</protein>
<dbReference type="Proteomes" id="UP000007953">
    <property type="component" value="Chromosome"/>
</dbReference>
<dbReference type="Pfam" id="PF13018">
    <property type="entry name" value="ESPR"/>
    <property type="match status" value="1"/>
</dbReference>
<name>F6G6P4_RALS8</name>
<dbReference type="InterPro" id="IPR024973">
    <property type="entry name" value="ESPR"/>
</dbReference>
<dbReference type="GO" id="GO:0031640">
    <property type="term" value="P:killing of cells of another organism"/>
    <property type="evidence" value="ECO:0007669"/>
    <property type="project" value="UniProtKB-KW"/>
</dbReference>
<evidence type="ECO:0000256" key="3">
    <source>
        <dbReference type="ARBA" id="ARBA00022722"/>
    </source>
</evidence>
<feature type="compositionally biased region" description="Low complexity" evidence="8">
    <location>
        <begin position="1771"/>
        <end position="1802"/>
    </location>
</feature>
<dbReference type="Gene3D" id="2.160.20.10">
    <property type="entry name" value="Single-stranded right-handed beta-helix, Pectin lyase-like"/>
    <property type="match status" value="1"/>
</dbReference>
<feature type="compositionally biased region" description="Basic and acidic residues" evidence="8">
    <location>
        <begin position="3261"/>
        <end position="3305"/>
    </location>
</feature>
<accession>F6G6P4</accession>
<dbReference type="RefSeq" id="WP_014615753.1">
    <property type="nucleotide sequence ID" value="NC_017574.1"/>
</dbReference>
<keyword evidence="5" id="KW-0378">Hydrolase</keyword>
<keyword evidence="6" id="KW-0044">Antibiotic</keyword>
<evidence type="ECO:0000256" key="8">
    <source>
        <dbReference type="SAM" id="MobiDB-lite"/>
    </source>
</evidence>
<dbReference type="PATRIC" id="fig|1031711.3.peg.278"/>
<dbReference type="InterPro" id="IPR010069">
    <property type="entry name" value="CdiA_FHA1_rpt"/>
</dbReference>
<keyword evidence="3" id="KW-0540">Nuclease</keyword>
<sequence length="3305" mass="328242">MNAKCYRTVFNAVRGMLVAVEESARSTGKGRQTGGQAGSPVAASVTTRFAVLPLVFGAWCTLGLSYTVHAQVVAAPGSGAQVIQTQNGLQQVNVARPNGSGVSLNTYTQFNVPGQGTILNNAPGITQTQQAGYINGNPNLLPGGSARIIVNQVTSTSPSTLQGYLEVAGPRAEVVIANPNGILVNGGGFINTSRATLTTGVPVFGGSGSLDAYRVTGGQITVQGAGLNATNVDQVDLIARAVSVNASVYANQLNVVAGANQVDRGTLNATPIAGDGAAPANGIDVSQLGGMYANKILLASTEKGVGVSLRGVAAAQAGDLTLTAQGQLVLAGQTSATGNLNIAGRDGITNTGATYGTGTVSVSTGGALNNGGTLASQQGLTVNAGALASAGSLGAGVASDGTISQAADLNVTTTGALSATGKNVAGGNASFQGAGVSLANSQTTANANLALTSTGSADLTGATVHAGGAVNATAAGAFINDRGHLSSGGATGITAGSVSNAGGQIVSQGATSLRATGALNNAQGTMQAGGALTVNAASVDNTAGRLVSLNTDGLSVNASTAITNAGGTTSDGAQGGVIGANGAVSLTTGTLTNHAQITAGTDATLTATTLDNANGSVTAGNALTAQVAGAMNNQHGALSAASTTVNAASLDNTAGKLEGNQLGITTTGDLVNRGGAINQYSQTDTHLKVGGTLDNTNGAIAANAQNLTIDAQALTNDGGKLLHSGAGILAVVSQGALSNVAGQIQTNGALSTQSGTLDNTNGLIAAQGTETVATTDALNNTNGTLHAGDTLKVQAGAALTNVGGNIESNSAHGALAVSAASLDNTSGRVVNVGDGTTRVAVQQTLLNANPAGTTGRGLIGGNGAIDLTAGTLENHATISAKGDASLTAQRFDNSNGNTTAGGALTASVAGALVNRQGVLSGNATSLTAASLDNSSGRIEGNQLDIAATGDLVNRGGTIQQFGQADASITAGGTLDNTAGSIAVNGKNLTLAGQTIANDGGKVQHAGTGMLSVSAQGAFSNTSHGQMQTNGLLAAQAGSVDNTLGSVSALGSSAMTTSGDLVNKQGTLYGQAGLSLTSGGRIDNTQGSAQTGGNLAATAAGALANVSGVLSANGAHGTATVSAASLDNTSGRLVNAGDGLTSITAANTLTNAGGALGGNGDVTVNTPALTNTGGGQIAAGGALTLNTSTGINNRGGALYGARGLTLTQSGAALANDGGVVLGGQDVNLHVASLTNTGGAIRANRDIAAQGAVSGSGEMTAGGNLSLNITGDYLNDAANRLRADGNMQVTVSGTLTNTGTLGAAGNTTVQAANVVNTASGDITGTATTVSAANGINNAGRIEGDAVQTNSAGLFNTGTVIGNTVLVQANDVTNAGASALIAGVKDTKVYATNSVSNLDGATIYSAGNLQIARDGTRDAATGLLANQVGTLTNRSATIDADGDIDIAAHTLTNTRTSIVTAAGTPQTATQTLSAWFAGFTGNDRRFHSSLTFPSWSWSGENAPVSANLMGALMQPITVTVPKSTVANLNTATKTLSFTQAPIESYENPDFSGGCGSGDTGTDCTPQYTLTRNLTSNATQYYQSIQDNGATYSITFWPDWDPNKNIRPDQVRLRFDLGSDSHDYSEISRTVTTTTTTDQLISASDPGKIRASGAIRINGSGGTILNQSSIMAAGGDLIRWAAGGTVTDQGTALQQSVATTETSTFYWHQKRGGDSDTQVVPYPTSPVASTTVMALPAIASSNQTVQTTAQSISVNTVNRLGQTVTGSGVTGGGASASAVGSAGDGTQSTAALSGSAGSTVGAASGNTGNGHAPQTLGSAQTGIPNLTLPLNGLFHFQPAPSATYLVATDARFTQYTKFISSDYMLGALGLNPQQTQKRLGDGFYEEKLVRDQITQLTGRTFLAGYTDQLSEYRALMDAGVTYARIFNLTPGIGLSDAQMQQLTSNMVWLVSQDVTLPDGTHQSVLVPKLYLAQASTVDLNSTGALVTGKAVNLNASGDLANSGRIVGDMATQVVGNTIVNRGAIGGAGGATLVQAVQDVRNIGGSITGQNVVVQAGRDVINETQTISNLQTIGPNGYSAGATGVGSVGSITATNNVSVLAGRDITLAGATVSAGNNAQLAAGRDLNLGTITLGTTQDAVSRGGQSYFHDQTTTVSGSTVSAGGNVVAVAGRDATLTSSAIQAGGDATVVAGRNVTVTAASDTHTHSEGSLGADAQYKKSSYDETVQGSAIQAGNSATLGAGQTQGVGRVLQASDITPATPEAGGTGNLAVLGSAITTEKGVAKLAATGDVTIGAVSEQHNSDHWSEDKHSGVLSSSSSRSVDTTARTDAVGSTLSADSVSVSAGRDINVKGSSIAATNDATLNAQRDINIESATASSSETHFREETRSGLMGSGGVGFMVGSRKQSEDDRNTQTTAVASTVGSTNGNVSLTAGNHYQQTGSNVIAVQGDIDIQAKKVDIIEARETSHNRQETKFEQSGLTVAVTAPVIAALQTASQMGSAASQTSDARLKLLAGGATALAGKNAADAIAADPKSGGGASISITVGGSKSQSLQTQDTDSAAGSAVKAGGNVRIHATGDGQNSTLTVQGSNIQAGKDALLKADGDVNLQAAKSSSDMERSSSSMSGGVGVAVSVSSNGASFGVTANASASRGTGNGHDVTWTNTHVNAGNQLTIESGGDTNIKGAVASGKQVVANVGGDLNVASLQDTSTFHSKDQSIAGSVTVGVGFSGSASVSQQKIDSDYASVTEQSGIKAGDGGFQVNVHGNTDLKGAVIASTDKAVQNGANSLTTGTLTTSEIHNHADYSASSIGIGGGYSSGGSGVGTNQKGEATSGGDKVPGTTLPSAGGFSAAPPIVMGASGSGSSTTVSGISGGAIHITDGAKQQALTGKDADQTVASVNRNVSTEVDTSGALKPIFNEKEIKVGFEITGAFISQAGTFLNNRARESTEAQKALDTEKAKPADQQDGAKIAQLTQTLQDNATWGIGGTGRMLLTALTAGAGGNVTGGMGQLAQNAAVAYLQELGANQVKQIADSIGSEDARAALHAIVGCAGAAASSQSCGAGAMGAAASSVLGSLLGPTDGMTPDQKQARVNLVTSVVAGLAASTGVNAATATSAGQIEVENNQVWAPRPSPPPPSPGQPQKPFEIPGFKGDTAKKGDGVISDPMQQVDPTANVHANPVSEQTGPKILVSPIDIIKTAIENVIAMASGWKRGDDVYQPTSNNNDPSWSAVRSRFWKNEAQATDAADKYGQENLDRMRKGLAPQRYNADKGGMESMELSHEPTPARDGGKEFVPRWPQDHATVDPYRRPGY</sequence>
<dbReference type="SUPFAM" id="SSF54060">
    <property type="entry name" value="His-Me finger endonucleases"/>
    <property type="match status" value="1"/>
</dbReference>
<dbReference type="NCBIfam" id="TIGR01901">
    <property type="entry name" value="adhes_NPXG"/>
    <property type="match status" value="1"/>
</dbReference>
<dbReference type="Gene3D" id="3.90.540.10">
    <property type="entry name" value="Colicin/pyocin, DNase domain"/>
    <property type="match status" value="1"/>
</dbReference>
<evidence type="ECO:0000256" key="4">
    <source>
        <dbReference type="ARBA" id="ARBA00022759"/>
    </source>
</evidence>
<reference evidence="10 11" key="1">
    <citation type="journal article" date="2011" name="J. Bacteriol.">
        <title>Complete genome sequence of the plant pathogen Ralstonia solanacearum strain Po82.</title>
        <authorList>
            <person name="Xu J."/>
            <person name="Zheng H.J."/>
            <person name="Liu L."/>
            <person name="Pan Z.C."/>
            <person name="Prior P."/>
            <person name="Tang B."/>
            <person name="Xu J.S."/>
            <person name="Zhang H."/>
            <person name="Tian Q."/>
            <person name="Zhang L.Q."/>
            <person name="Feng J."/>
        </authorList>
    </citation>
    <scope>NUCLEOTIDE SEQUENCE [LARGE SCALE GENOMIC DNA]</scope>
    <source>
        <strain evidence="10 11">Po82</strain>
    </source>
</reference>
<feature type="region of interest" description="Disordered" evidence="8">
    <location>
        <begin position="2371"/>
        <end position="2390"/>
    </location>
</feature>
<dbReference type="InterPro" id="IPR025157">
    <property type="entry name" value="Hemagglutinin_rpt"/>
</dbReference>
<comment type="similarity">
    <text evidence="1">Belongs to the colicin/pyosin nuclease family.</text>
</comment>
<dbReference type="Pfam" id="PF05860">
    <property type="entry name" value="TPS"/>
    <property type="match status" value="1"/>
</dbReference>
<keyword evidence="4" id="KW-0255">Endonuclease</keyword>
<dbReference type="InterPro" id="IPR008638">
    <property type="entry name" value="FhaB/CdiA-like_TPS"/>
</dbReference>
<keyword evidence="2" id="KW-0929">Antimicrobial</keyword>
<feature type="region of interest" description="Disordered" evidence="8">
    <location>
        <begin position="3120"/>
        <end position="3161"/>
    </location>
</feature>
<feature type="region of interest" description="Disordered" evidence="8">
    <location>
        <begin position="3253"/>
        <end position="3305"/>
    </location>
</feature>
<evidence type="ECO:0000256" key="5">
    <source>
        <dbReference type="ARBA" id="ARBA00022801"/>
    </source>
</evidence>
<feature type="region of interest" description="Disordered" evidence="8">
    <location>
        <begin position="2815"/>
        <end position="2840"/>
    </location>
</feature>
<proteinExistence type="inferred from homology"/>
<dbReference type="SUPFAM" id="SSF51126">
    <property type="entry name" value="Pectin lyase-like"/>
    <property type="match status" value="1"/>
</dbReference>
<evidence type="ECO:0000256" key="2">
    <source>
        <dbReference type="ARBA" id="ARBA00022529"/>
    </source>
</evidence>
<dbReference type="GO" id="GO:0004519">
    <property type="term" value="F:endonuclease activity"/>
    <property type="evidence" value="ECO:0007669"/>
    <property type="project" value="UniProtKB-KW"/>
</dbReference>
<dbReference type="InterPro" id="IPR044925">
    <property type="entry name" value="His-Me_finger_sf"/>
</dbReference>
<evidence type="ECO:0000256" key="1">
    <source>
        <dbReference type="ARBA" id="ARBA00006811"/>
    </source>
</evidence>
<evidence type="ECO:0000256" key="6">
    <source>
        <dbReference type="ARBA" id="ARBA00023022"/>
    </source>
</evidence>
<organism evidence="10 11">
    <name type="scientific">Ralstonia solanacearum (strain Po82)</name>
    <dbReference type="NCBI Taxonomy" id="1031711"/>
    <lineage>
        <taxon>Bacteria</taxon>
        <taxon>Pseudomonadati</taxon>
        <taxon>Pseudomonadota</taxon>
        <taxon>Betaproteobacteria</taxon>
        <taxon>Burkholderiales</taxon>
        <taxon>Burkholderiaceae</taxon>
        <taxon>Ralstonia</taxon>
        <taxon>Ralstonia solanacearum species complex</taxon>
    </lineage>
</organism>
<dbReference type="Pfam" id="PF13332">
    <property type="entry name" value="Fil_haemagg_2"/>
    <property type="match status" value="4"/>
</dbReference>
<dbReference type="GO" id="GO:0042742">
    <property type="term" value="P:defense response to bacterium"/>
    <property type="evidence" value="ECO:0007669"/>
    <property type="project" value="UniProtKB-KW"/>
</dbReference>
<dbReference type="InterPro" id="IPR037146">
    <property type="entry name" value="Colicin/pyocin_DNase_dom_sf"/>
</dbReference>
<dbReference type="EMBL" id="CP002819">
    <property type="protein sequence ID" value="AEG67589.1"/>
    <property type="molecule type" value="Genomic_DNA"/>
</dbReference>
<dbReference type="InterPro" id="IPR012334">
    <property type="entry name" value="Pectin_lyas_fold"/>
</dbReference>
<feature type="region of interest" description="Disordered" evidence="8">
    <location>
        <begin position="1763"/>
        <end position="1816"/>
    </location>
</feature>
<dbReference type="GO" id="GO:0016787">
    <property type="term" value="F:hydrolase activity"/>
    <property type="evidence" value="ECO:0007669"/>
    <property type="project" value="UniProtKB-KW"/>
</dbReference>
<feature type="domain" description="Filamentous haemagglutinin FhaB/tRNA nuclease CdiA-like TPS" evidence="9">
    <location>
        <begin position="86"/>
        <end position="207"/>
    </location>
</feature>
<dbReference type="InterPro" id="IPR011050">
    <property type="entry name" value="Pectin_lyase_fold/virulence"/>
</dbReference>
<dbReference type="SMART" id="SM00912">
    <property type="entry name" value="Haemagg_act"/>
    <property type="match status" value="1"/>
</dbReference>